<feature type="domain" description="LsmAD" evidence="3">
    <location>
        <begin position="176"/>
        <end position="242"/>
    </location>
</feature>
<dbReference type="Pfam" id="PF14438">
    <property type="entry name" value="SM-ATX"/>
    <property type="match status" value="1"/>
</dbReference>
<feature type="compositionally biased region" description="Pro residues" evidence="2">
    <location>
        <begin position="700"/>
        <end position="713"/>
    </location>
</feature>
<evidence type="ECO:0000259" key="3">
    <source>
        <dbReference type="SMART" id="SM01272"/>
    </source>
</evidence>
<dbReference type="AlphaFoldDB" id="A0AAW1U172"/>
<gene>
    <name evidence="4" type="ORF">WA026_002607</name>
</gene>
<dbReference type="GO" id="GO:0010494">
    <property type="term" value="C:cytoplasmic stress granule"/>
    <property type="evidence" value="ECO:0007669"/>
    <property type="project" value="TreeGrafter"/>
</dbReference>
<dbReference type="PANTHER" id="PTHR12854">
    <property type="entry name" value="ATAXIN 2-RELATED"/>
    <property type="match status" value="1"/>
</dbReference>
<name>A0AAW1U172_9CUCU</name>
<dbReference type="Pfam" id="PF06741">
    <property type="entry name" value="LsmAD"/>
    <property type="match status" value="1"/>
</dbReference>
<organism evidence="4 5">
    <name type="scientific">Henosepilachna vigintioctopunctata</name>
    <dbReference type="NCBI Taxonomy" id="420089"/>
    <lineage>
        <taxon>Eukaryota</taxon>
        <taxon>Metazoa</taxon>
        <taxon>Ecdysozoa</taxon>
        <taxon>Arthropoda</taxon>
        <taxon>Hexapoda</taxon>
        <taxon>Insecta</taxon>
        <taxon>Pterygota</taxon>
        <taxon>Neoptera</taxon>
        <taxon>Endopterygota</taxon>
        <taxon>Coleoptera</taxon>
        <taxon>Polyphaga</taxon>
        <taxon>Cucujiformia</taxon>
        <taxon>Coccinelloidea</taxon>
        <taxon>Coccinellidae</taxon>
        <taxon>Epilachninae</taxon>
        <taxon>Epilachnini</taxon>
        <taxon>Henosepilachna</taxon>
    </lineage>
</organism>
<dbReference type="InterPro" id="IPR009604">
    <property type="entry name" value="LsmAD_domain"/>
</dbReference>
<dbReference type="InterPro" id="IPR009818">
    <property type="entry name" value="PAM2_motif"/>
</dbReference>
<feature type="compositionally biased region" description="Basic residues" evidence="2">
    <location>
        <begin position="368"/>
        <end position="377"/>
    </location>
</feature>
<feature type="compositionally biased region" description="Polar residues" evidence="2">
    <location>
        <begin position="537"/>
        <end position="548"/>
    </location>
</feature>
<evidence type="ECO:0000256" key="2">
    <source>
        <dbReference type="SAM" id="MobiDB-lite"/>
    </source>
</evidence>
<evidence type="ECO:0000313" key="5">
    <source>
        <dbReference type="Proteomes" id="UP001431783"/>
    </source>
</evidence>
<dbReference type="Pfam" id="PF07145">
    <property type="entry name" value="PAM2"/>
    <property type="match status" value="1"/>
</dbReference>
<keyword evidence="5" id="KW-1185">Reference proteome</keyword>
<feature type="compositionally biased region" description="Low complexity" evidence="2">
    <location>
        <begin position="565"/>
        <end position="577"/>
    </location>
</feature>
<reference evidence="4 5" key="1">
    <citation type="submission" date="2023-03" db="EMBL/GenBank/DDBJ databases">
        <title>Genome insight into feeding habits of ladybird beetles.</title>
        <authorList>
            <person name="Li H.-S."/>
            <person name="Huang Y.-H."/>
            <person name="Pang H."/>
        </authorList>
    </citation>
    <scope>NUCLEOTIDE SEQUENCE [LARGE SCALE GENOMIC DNA]</scope>
    <source>
        <strain evidence="4">SYSU_2023b</strain>
        <tissue evidence="4">Whole body</tissue>
    </source>
</reference>
<feature type="region of interest" description="Disordered" evidence="2">
    <location>
        <begin position="363"/>
        <end position="403"/>
    </location>
</feature>
<dbReference type="PANTHER" id="PTHR12854:SF7">
    <property type="entry name" value="ATAXIN-2 HOMOLOG"/>
    <property type="match status" value="1"/>
</dbReference>
<feature type="region of interest" description="Disordered" evidence="2">
    <location>
        <begin position="687"/>
        <end position="730"/>
    </location>
</feature>
<dbReference type="GO" id="GO:0003729">
    <property type="term" value="F:mRNA binding"/>
    <property type="evidence" value="ECO:0007669"/>
    <property type="project" value="TreeGrafter"/>
</dbReference>
<evidence type="ECO:0000256" key="1">
    <source>
        <dbReference type="ARBA" id="ARBA00007503"/>
    </source>
</evidence>
<comment type="similarity">
    <text evidence="1">Belongs to the ataxin-2 family.</text>
</comment>
<dbReference type="GO" id="GO:0034063">
    <property type="term" value="P:stress granule assembly"/>
    <property type="evidence" value="ECO:0007669"/>
    <property type="project" value="TreeGrafter"/>
</dbReference>
<feature type="region of interest" description="Disordered" evidence="2">
    <location>
        <begin position="243"/>
        <end position="312"/>
    </location>
</feature>
<feature type="region of interest" description="Disordered" evidence="2">
    <location>
        <begin position="506"/>
        <end position="598"/>
    </location>
</feature>
<proteinExistence type="inferred from homology"/>
<feature type="compositionally biased region" description="Low complexity" evidence="2">
    <location>
        <begin position="272"/>
        <end position="312"/>
    </location>
</feature>
<evidence type="ECO:0000313" key="4">
    <source>
        <dbReference type="EMBL" id="KAK9874251.1"/>
    </source>
</evidence>
<dbReference type="InterPro" id="IPR045117">
    <property type="entry name" value="ATXN2-like"/>
</dbReference>
<dbReference type="InterPro" id="IPR025852">
    <property type="entry name" value="SM_dom_ATX"/>
</dbReference>
<dbReference type="EMBL" id="JARQZJ010000031">
    <property type="protein sequence ID" value="KAK9874251.1"/>
    <property type="molecule type" value="Genomic_DNA"/>
</dbReference>
<sequence>MNSKRKNRGPVRTQRNRSITAEGVYSNPHFMHTATAQVGNIVRLKTAKGFVFEGVFKTFSSNFEVVLEVAACVSNPDNPNLSIVPSNVVDKLIFKPRDIVTIVAKDVDLEYPTRDTFQTDTAISARLNGTGREQKELEPWEGELNGGGAPDAALELDNAANGWDANDMFKKNEQEYGVTSTFDHSLRGYTVQLQTSDTADYKEAEAKANQIANEIENQPNHKARLDLENGDEEAVFAAVVRPNDSNGKYIPPAKRKHQNTVKVSRSTPTPPTTQQGVVSPSGSSNGSPNGTIPHQPSVSPKGSSPTSSVASTPAAYPANTVVASNVVHVSQPPMHPPPAQNPMPVVVPTQLQGHVQNQVPVTQTQGHQGHHQRHSHTPPHAYGGQQRQGGQQKGQHMNGEAKQMSRVTRNMYQPAPPSTVPPQMQQPSHQGMVYQNSDVQPKVPEHNNHNRHHREEVKDLQQFSQEFQLAATQMNPKDVVPLQQLPSQNHPPPQVMEHQVVPQHIMAQQQQPLRKPSPQSTPPQPSVSPQQDGVDKVTNTLKKSTLNPNAKEFVLNPTAKPFQPRSPSTPSLSRPHTPQTPSHSPYVPTAMNGPMGQPPASVLMPMGYMMASQPQYPQQPQGSKIRRIPMGQMRTDVASQMQVAAATGQPLLAPAPMQPFVYPGSINAPAYHQVHAVRMYDAPPQLQYITHNPSQTGSPAQPPPYPQGQPPQAPHQQYQTAPPPQGGVQTHQYLPMCNLIPAQPHMMQSMQYIQQAPPPQHPIPLILHNQQHQVHQGPA</sequence>
<dbReference type="Proteomes" id="UP001431783">
    <property type="component" value="Unassembled WGS sequence"/>
</dbReference>
<feature type="compositionally biased region" description="Low complexity" evidence="2">
    <location>
        <begin position="383"/>
        <end position="395"/>
    </location>
</feature>
<protein>
    <recommendedName>
        <fullName evidence="3">LsmAD domain-containing protein</fullName>
    </recommendedName>
</protein>
<dbReference type="SMART" id="SM01272">
    <property type="entry name" value="LsmAD"/>
    <property type="match status" value="1"/>
</dbReference>
<accession>A0AAW1U172</accession>
<comment type="caution">
    <text evidence="4">The sequence shown here is derived from an EMBL/GenBank/DDBJ whole genome shotgun (WGS) entry which is preliminary data.</text>
</comment>